<evidence type="ECO:0000313" key="5">
    <source>
        <dbReference type="Proteomes" id="UP001140293"/>
    </source>
</evidence>
<reference evidence="4" key="2">
    <citation type="journal article" date="2022" name="BMC Genomics">
        <title>Comparative genome analysis of mycobacteria focusing on tRNA and non-coding RNA.</title>
        <authorList>
            <person name="Behra P.R.K."/>
            <person name="Pettersson B.M.F."/>
            <person name="Ramesh M."/>
            <person name="Das S."/>
            <person name="Dasgupta S."/>
            <person name="Kirsebom L.A."/>
        </authorList>
    </citation>
    <scope>NUCLEOTIDE SEQUENCE</scope>
    <source>
        <strain evidence="4">DSM 44615</strain>
    </source>
</reference>
<feature type="compositionally biased region" description="Acidic residues" evidence="1">
    <location>
        <begin position="67"/>
        <end position="78"/>
    </location>
</feature>
<feature type="compositionally biased region" description="Basic and acidic residues" evidence="1">
    <location>
        <begin position="87"/>
        <end position="111"/>
    </location>
</feature>
<organism evidence="4 5">
    <name type="scientific">[Mycobacterium] manitobense</name>
    <dbReference type="NCBI Taxonomy" id="190147"/>
    <lineage>
        <taxon>Bacteria</taxon>
        <taxon>Bacillati</taxon>
        <taxon>Actinomycetota</taxon>
        <taxon>Actinomycetes</taxon>
        <taxon>Mycobacteriales</taxon>
        <taxon>Mycobacteriaceae</taxon>
        <taxon>Mycolicibacterium</taxon>
    </lineage>
</organism>
<feature type="compositionally biased region" description="Acidic residues" evidence="1">
    <location>
        <begin position="164"/>
        <end position="177"/>
    </location>
</feature>
<keyword evidence="2" id="KW-1133">Transmembrane helix</keyword>
<keyword evidence="2" id="KW-0812">Transmembrane</keyword>
<keyword evidence="2" id="KW-0472">Membrane</keyword>
<feature type="region of interest" description="Disordered" evidence="1">
    <location>
        <begin position="1"/>
        <end position="205"/>
    </location>
</feature>
<feature type="compositionally biased region" description="Basic and acidic residues" evidence="1">
    <location>
        <begin position="48"/>
        <end position="60"/>
    </location>
</feature>
<feature type="transmembrane region" description="Helical" evidence="2">
    <location>
        <begin position="215"/>
        <end position="239"/>
    </location>
</feature>
<dbReference type="SMART" id="SM00327">
    <property type="entry name" value="VWA"/>
    <property type="match status" value="1"/>
</dbReference>
<evidence type="ECO:0000256" key="2">
    <source>
        <dbReference type="SAM" id="Phobius"/>
    </source>
</evidence>
<dbReference type="InterPro" id="IPR036465">
    <property type="entry name" value="vWFA_dom_sf"/>
</dbReference>
<dbReference type="AlphaFoldDB" id="A0A9X3BSI9"/>
<accession>A0A9X3BSI9</accession>
<dbReference type="EMBL" id="JACKSJ010000017">
    <property type="protein sequence ID" value="MCV7168633.1"/>
    <property type="molecule type" value="Genomic_DNA"/>
</dbReference>
<feature type="domain" description="VWFA" evidence="3">
    <location>
        <begin position="588"/>
        <end position="776"/>
    </location>
</feature>
<dbReference type="SUPFAM" id="SSF53300">
    <property type="entry name" value="vWA-like"/>
    <property type="match status" value="1"/>
</dbReference>
<proteinExistence type="predicted"/>
<dbReference type="Pfam" id="PF13531">
    <property type="entry name" value="SBP_bac_11"/>
    <property type="match status" value="1"/>
</dbReference>
<dbReference type="SUPFAM" id="SSF53850">
    <property type="entry name" value="Periplasmic binding protein-like II"/>
    <property type="match status" value="1"/>
</dbReference>
<comment type="caution">
    <text evidence="4">The sequence shown here is derived from an EMBL/GenBank/DDBJ whole genome shotgun (WGS) entry which is preliminary data.</text>
</comment>
<dbReference type="RefSeq" id="WP_264010830.1">
    <property type="nucleotide sequence ID" value="NZ_JACKSJ010000017.1"/>
</dbReference>
<evidence type="ECO:0000313" key="4">
    <source>
        <dbReference type="EMBL" id="MCV7168633.1"/>
    </source>
</evidence>
<name>A0A9X3BSI9_9MYCO</name>
<evidence type="ECO:0000256" key="1">
    <source>
        <dbReference type="SAM" id="MobiDB-lite"/>
    </source>
</evidence>
<gene>
    <name evidence="4" type="ORF">H7I41_01725</name>
</gene>
<reference evidence="4" key="1">
    <citation type="submission" date="2020-07" db="EMBL/GenBank/DDBJ databases">
        <authorList>
            <person name="Pettersson B.M.F."/>
            <person name="Behra P.R.K."/>
            <person name="Ramesh M."/>
            <person name="Das S."/>
            <person name="Dasgupta S."/>
            <person name="Kirsebom L.A."/>
        </authorList>
    </citation>
    <scope>NUCLEOTIDE SEQUENCE</scope>
    <source>
        <strain evidence="4">DSM 44615</strain>
    </source>
</reference>
<evidence type="ECO:0000259" key="3">
    <source>
        <dbReference type="PROSITE" id="PS50234"/>
    </source>
</evidence>
<feature type="compositionally biased region" description="Acidic residues" evidence="1">
    <location>
        <begin position="8"/>
        <end position="17"/>
    </location>
</feature>
<feature type="compositionally biased region" description="Basic and acidic residues" evidence="1">
    <location>
        <begin position="119"/>
        <end position="163"/>
    </location>
</feature>
<dbReference type="Gene3D" id="3.40.50.410">
    <property type="entry name" value="von Willebrand factor, type A domain"/>
    <property type="match status" value="1"/>
</dbReference>
<dbReference type="InterPro" id="IPR002035">
    <property type="entry name" value="VWF_A"/>
</dbReference>
<protein>
    <submittedName>
        <fullName evidence="4">Substrate-binding domain-containing protein</fullName>
    </submittedName>
</protein>
<keyword evidence="5" id="KW-1185">Reference proteome</keyword>
<dbReference type="PROSITE" id="PS50234">
    <property type="entry name" value="VWFA"/>
    <property type="match status" value="1"/>
</dbReference>
<dbReference type="Proteomes" id="UP001140293">
    <property type="component" value="Unassembled WGS sequence"/>
</dbReference>
<sequence length="777" mass="81053">MGRHSIPDPEDSADEPEIPPQNGTSAEDPGTPHPRPGRGHGEPGPPAEYRRPDYGDRRGQDPGYPDQDPDHDADDYPADDFPTTAHRRTEYSDANGRDTDYRDAGYGDPGHRAPGFRDSGYRDPDYRDPEHDQPDLQDHGFGASRDHRRDEYGGFRGDDHPDDHPDDDVDDDYDDDYGPGGPPPSTPAGPQHSGDWDGGEWTGSHRAVASGRRGVSVGVIAALVTVVVVVAAVILWRFFGDALSDRSDVAAARCVDGELTVAVLADPSIAPQIETLANGYNETASPVGDRCVKIGVKPAGSDQVVNGFTGDWPADLGERPALWVPASSISAARLEAASGPQTIDDSRSLVTSPVLLAVRPQMRAALGQQNWSTLPRLQTNPTGLDGLNLPGWGSLKLALPRSGDSDASYLAAEAVAAASAPPGAPASGGMSAVNTLLAGQPKLADDKAGTAIDALVKAPDPATAPVHAVAVTEQQLFQRGASLPNAKNTLASWLPPGPTATADYPTVLLSGDWLSKEQVAAASEFARFMRKPEGLAELAKAGFRAEGATPPASDVTAFAPVSAPLSIGDSAMRATMADALTAPAKGSAVTIMLDQSMPAAEGNNSRMGNVVNALIPRIDALPPTAAVGLWTFDGAAGSSRVPMGPLSEPVGGTPRSQNLTTTLDSLASTSGGAVSFTTLRLVYNEALANFRPGQPNSVLVITEGPHTDQSLDGAGLQAFVREAFDPARPVAVNVIDFGSDSDQATWEAVAQTTRGTYQNLGTSSSPDLTGAITRFLG</sequence>